<dbReference type="EMBL" id="UGQT01000001">
    <property type="protein sequence ID" value="STZ57719.1"/>
    <property type="molecule type" value="Genomic_DNA"/>
</dbReference>
<protein>
    <recommendedName>
        <fullName evidence="1">ESAT-6-like protein</fullName>
    </recommendedName>
</protein>
<comment type="similarity">
    <text evidence="1">Belongs to the WXG100 family.</text>
</comment>
<evidence type="ECO:0000256" key="2">
    <source>
        <dbReference type="SAM" id="MobiDB-lite"/>
    </source>
</evidence>
<organism evidence="3 4">
    <name type="scientific">Mycolicibacterium tokaiense</name>
    <dbReference type="NCBI Taxonomy" id="39695"/>
    <lineage>
        <taxon>Bacteria</taxon>
        <taxon>Bacillati</taxon>
        <taxon>Actinomycetota</taxon>
        <taxon>Actinomycetes</taxon>
        <taxon>Mycobacteriales</taxon>
        <taxon>Mycobacteriaceae</taxon>
        <taxon>Mycolicibacterium</taxon>
    </lineage>
</organism>
<dbReference type="InterPro" id="IPR036689">
    <property type="entry name" value="ESAT-6-like_sf"/>
</dbReference>
<dbReference type="Proteomes" id="UP000254978">
    <property type="component" value="Unassembled WGS sequence"/>
</dbReference>
<dbReference type="Gene3D" id="1.10.287.1060">
    <property type="entry name" value="ESAT-6-like"/>
    <property type="match status" value="1"/>
</dbReference>
<evidence type="ECO:0000313" key="4">
    <source>
        <dbReference type="Proteomes" id="UP000254978"/>
    </source>
</evidence>
<feature type="compositionally biased region" description="Polar residues" evidence="2">
    <location>
        <begin position="85"/>
        <end position="97"/>
    </location>
</feature>
<evidence type="ECO:0000256" key="1">
    <source>
        <dbReference type="RuleBase" id="RU362001"/>
    </source>
</evidence>
<evidence type="ECO:0000313" key="3">
    <source>
        <dbReference type="EMBL" id="STZ57719.1"/>
    </source>
</evidence>
<keyword evidence="4" id="KW-1185">Reference proteome</keyword>
<name>A0A378TAC9_9MYCO</name>
<dbReference type="InterPro" id="IPR010310">
    <property type="entry name" value="T7SS_ESAT-6-like"/>
</dbReference>
<gene>
    <name evidence="3" type="ORF">NCTC10821_01223</name>
</gene>
<dbReference type="AlphaFoldDB" id="A0A378TAC9"/>
<reference evidence="3 4" key="1">
    <citation type="submission" date="2018-06" db="EMBL/GenBank/DDBJ databases">
        <authorList>
            <consortium name="Pathogen Informatics"/>
            <person name="Doyle S."/>
        </authorList>
    </citation>
    <scope>NUCLEOTIDE SEQUENCE [LARGE SCALE GENOMIC DNA]</scope>
    <source>
        <strain evidence="3 4">NCTC10821</strain>
    </source>
</reference>
<sequence>MAEAFSVEPQGLADAVERMSTFQTTLDGLLSEIDAVVKNLHLGWDGEAAAAHQAAHRLWTEGAATMRDALEKLHTAGGGAHDNYSGASSLNAKMWST</sequence>
<dbReference type="Pfam" id="PF06013">
    <property type="entry name" value="WXG100"/>
    <property type="match status" value="1"/>
</dbReference>
<feature type="region of interest" description="Disordered" evidence="2">
    <location>
        <begin position="77"/>
        <end position="97"/>
    </location>
</feature>
<accession>A0A378TAC9</accession>
<dbReference type="SUPFAM" id="SSF140453">
    <property type="entry name" value="EsxAB dimer-like"/>
    <property type="match status" value="1"/>
</dbReference>
<proteinExistence type="inferred from homology"/>
<dbReference type="OrthoDB" id="4748308at2"/>
<dbReference type="NCBIfam" id="TIGR03930">
    <property type="entry name" value="WXG100_ESAT6"/>
    <property type="match status" value="1"/>
</dbReference>
<dbReference type="RefSeq" id="WP_115277856.1">
    <property type="nucleotide sequence ID" value="NZ_AP022600.1"/>
</dbReference>